<keyword evidence="2" id="KW-1185">Reference proteome</keyword>
<dbReference type="Proteomes" id="UP000582646">
    <property type="component" value="Unassembled WGS sequence"/>
</dbReference>
<dbReference type="RefSeq" id="WP_168545881.1">
    <property type="nucleotide sequence ID" value="NZ_BAAAKS010000005.1"/>
</dbReference>
<evidence type="ECO:0000313" key="2">
    <source>
        <dbReference type="Proteomes" id="UP000582646"/>
    </source>
</evidence>
<organism evidence="1 2">
    <name type="scientific">Tsukamurella spumae</name>
    <dbReference type="NCBI Taxonomy" id="44753"/>
    <lineage>
        <taxon>Bacteria</taxon>
        <taxon>Bacillati</taxon>
        <taxon>Actinomycetota</taxon>
        <taxon>Actinomycetes</taxon>
        <taxon>Mycobacteriales</taxon>
        <taxon>Tsukamurellaceae</taxon>
        <taxon>Tsukamurella</taxon>
    </lineage>
</organism>
<accession>A0A846X0S6</accession>
<dbReference type="AlphaFoldDB" id="A0A846X0S6"/>
<name>A0A846X0S6_9ACTN</name>
<dbReference type="EMBL" id="JAAXOQ010000012">
    <property type="protein sequence ID" value="NKY18854.1"/>
    <property type="molecule type" value="Genomic_DNA"/>
</dbReference>
<reference evidence="1 2" key="1">
    <citation type="submission" date="2020-04" db="EMBL/GenBank/DDBJ databases">
        <title>MicrobeNet Type strains.</title>
        <authorList>
            <person name="Nicholson A.C."/>
        </authorList>
    </citation>
    <scope>NUCLEOTIDE SEQUENCE [LARGE SCALE GENOMIC DNA]</scope>
    <source>
        <strain evidence="1 2">DSM 44113</strain>
    </source>
</reference>
<sequence length="671" mass="73450">MPLTSWHYGTKAVNFTGDVFSNSVRALVEDGKFATAAFPADSTASFRGTLKYNRGYAAGNILPSATLKSTSYSYSADIATPYAFDLDFIQDLQMEATIKPPGDSYLLRGCRISGFDFSDEITPDTTLISLEMNIIYKIVDGVFSIDTFRARANYVLPPNRLLADPVRSSNILASPDVAPGPTTLSMPSILSHATVPGPRALMALTDPASIVGTAVVSEPELVQLDPPPLPPADWSAVGKLDVKTFLYKVSKPDGTYVGVWATVADELEFTERINSPGTTTTVKLARSADSTAEARAGLVTQASDQIVTEDGHRLIAVYETPNTVGEDTDVDLNYNVDVYVCYGEFHKIVTQLSEPITTESEDNLIVVSGAPLGTRVFSGFVLDYEAVYGDEQAVWVTLSSHGFELSNEVVRTGENTNVTFNGQDTGAIFRGVLNSNPGRMSYEPTTIIDTGVTDQVVAQLNTKLEVMESAFDLAPDGWWWRGDVAENNVYLQPLSSGYDHTFIVGWHIKELRLKRSLENLVNTVYFVGGQTDPNNVNTTMYRKYTNPASYAAWRKGLERITDRRYLVGASMARRANKVLSRRHAPIFSATVKVTSGRYDLESIRVGQTVGFKNNGNYIDSVPPMQIVSRQYTPSMVTLELGVVLDRVADTMTSMEKRLSNETYQGIPGMPG</sequence>
<gene>
    <name evidence="1" type="ORF">HF999_10790</name>
</gene>
<protein>
    <submittedName>
        <fullName evidence="1">Uncharacterized protein</fullName>
    </submittedName>
</protein>
<proteinExistence type="predicted"/>
<evidence type="ECO:0000313" key="1">
    <source>
        <dbReference type="EMBL" id="NKY18854.1"/>
    </source>
</evidence>
<comment type="caution">
    <text evidence="1">The sequence shown here is derived from an EMBL/GenBank/DDBJ whole genome shotgun (WGS) entry which is preliminary data.</text>
</comment>